<organism evidence="2 3">
    <name type="scientific">Nocardia flavorosea</name>
    <dbReference type="NCBI Taxonomy" id="53429"/>
    <lineage>
        <taxon>Bacteria</taxon>
        <taxon>Bacillati</taxon>
        <taxon>Actinomycetota</taxon>
        <taxon>Actinomycetes</taxon>
        <taxon>Mycobacteriales</taxon>
        <taxon>Nocardiaceae</taxon>
        <taxon>Nocardia</taxon>
    </lineage>
</organism>
<dbReference type="Proteomes" id="UP000570678">
    <property type="component" value="Unassembled WGS sequence"/>
</dbReference>
<feature type="compositionally biased region" description="Polar residues" evidence="1">
    <location>
        <begin position="1"/>
        <end position="29"/>
    </location>
</feature>
<reference evidence="2 3" key="1">
    <citation type="submission" date="2020-04" db="EMBL/GenBank/DDBJ databases">
        <title>MicrobeNet Type strains.</title>
        <authorList>
            <person name="Nicholson A.C."/>
        </authorList>
    </citation>
    <scope>NUCLEOTIDE SEQUENCE [LARGE SCALE GENOMIC DNA]</scope>
    <source>
        <strain evidence="2 3">JCM 3332</strain>
    </source>
</reference>
<gene>
    <name evidence="2" type="ORF">HGA15_33195</name>
</gene>
<feature type="region of interest" description="Disordered" evidence="1">
    <location>
        <begin position="1"/>
        <end position="47"/>
    </location>
</feature>
<protein>
    <submittedName>
        <fullName evidence="2">Uncharacterized protein</fullName>
    </submittedName>
</protein>
<dbReference type="EMBL" id="JAAXOT010000031">
    <property type="protein sequence ID" value="NKY60909.1"/>
    <property type="molecule type" value="Genomic_DNA"/>
</dbReference>
<name>A0A846YV84_9NOCA</name>
<dbReference type="AlphaFoldDB" id="A0A846YV84"/>
<feature type="region of interest" description="Disordered" evidence="1">
    <location>
        <begin position="321"/>
        <end position="347"/>
    </location>
</feature>
<evidence type="ECO:0000313" key="3">
    <source>
        <dbReference type="Proteomes" id="UP000570678"/>
    </source>
</evidence>
<comment type="caution">
    <text evidence="2">The sequence shown here is derived from an EMBL/GenBank/DDBJ whole genome shotgun (WGS) entry which is preliminary data.</text>
</comment>
<proteinExistence type="predicted"/>
<evidence type="ECO:0000256" key="1">
    <source>
        <dbReference type="SAM" id="MobiDB-lite"/>
    </source>
</evidence>
<dbReference type="RefSeq" id="WP_157117275.1">
    <property type="nucleotide sequence ID" value="NZ_JAAXOT010000031.1"/>
</dbReference>
<accession>A0A846YV84</accession>
<evidence type="ECO:0000313" key="2">
    <source>
        <dbReference type="EMBL" id="NKY60909.1"/>
    </source>
</evidence>
<sequence length="347" mass="39433">MTGPNSINRTDQEGTTQMTETNEQATDPTQPGYYARRGVTSANEQQMRADAVRAEQLLEEARHAGDLREYVKIAEPAEEIHRKWANHESATAQADWAYLSDVREDWRREPGSMERLYEQVIIDRVHGVAMGMSPAEWRSLRQAREMAGHGDWPQARDPYSVESLQARPTSAADPASLNHYVDSAESWNESLMRADFAQVYQLGEQRGRTYTDSEYLQLTEQMHDIAEPWAFRDDALGLAWRDMSTLAEASYSDSEYDYAVERIEQRLPENDDARARMFGRSTDQIQELKGIARSYFSHDASRTPPQVASTAFAATRTTELRQRGRRPIPGHAFAGLVGGREQEGLER</sequence>
<keyword evidence="3" id="KW-1185">Reference proteome</keyword>